<evidence type="ECO:0000256" key="3">
    <source>
        <dbReference type="ARBA" id="ARBA00022448"/>
    </source>
</evidence>
<keyword evidence="14" id="KW-1185">Reference proteome</keyword>
<dbReference type="GO" id="GO:0015095">
    <property type="term" value="F:magnesium ion transmembrane transporter activity"/>
    <property type="evidence" value="ECO:0007669"/>
    <property type="project" value="TreeGrafter"/>
</dbReference>
<evidence type="ECO:0000256" key="6">
    <source>
        <dbReference type="ARBA" id="ARBA00022842"/>
    </source>
</evidence>
<dbReference type="GO" id="GO:0050897">
    <property type="term" value="F:cobalt ion binding"/>
    <property type="evidence" value="ECO:0007669"/>
    <property type="project" value="TreeGrafter"/>
</dbReference>
<dbReference type="RefSeq" id="WP_073279903.1">
    <property type="nucleotide sequence ID" value="NZ_FRAC01000034.1"/>
</dbReference>
<evidence type="ECO:0000313" key="14">
    <source>
        <dbReference type="Proteomes" id="UP000184386"/>
    </source>
</evidence>
<dbReference type="Proteomes" id="UP000184386">
    <property type="component" value="Unassembled WGS sequence"/>
</dbReference>
<keyword evidence="8" id="KW-0406">Ion transport</keyword>
<dbReference type="GO" id="GO:0015087">
    <property type="term" value="F:cobalt ion transmembrane transporter activity"/>
    <property type="evidence" value="ECO:0007669"/>
    <property type="project" value="TreeGrafter"/>
</dbReference>
<organism evidence="13 14">
    <name type="scientific">Anaerocolumna jejuensis DSM 15929</name>
    <dbReference type="NCBI Taxonomy" id="1121322"/>
    <lineage>
        <taxon>Bacteria</taxon>
        <taxon>Bacillati</taxon>
        <taxon>Bacillota</taxon>
        <taxon>Clostridia</taxon>
        <taxon>Lachnospirales</taxon>
        <taxon>Lachnospiraceae</taxon>
        <taxon>Anaerocolumna</taxon>
    </lineage>
</organism>
<evidence type="ECO:0000256" key="8">
    <source>
        <dbReference type="ARBA" id="ARBA00023065"/>
    </source>
</evidence>
<gene>
    <name evidence="13" type="ORF">SAMN02745136_04987</name>
</gene>
<evidence type="ECO:0000256" key="2">
    <source>
        <dbReference type="ARBA" id="ARBA00009765"/>
    </source>
</evidence>
<evidence type="ECO:0000313" key="13">
    <source>
        <dbReference type="EMBL" id="SHL47872.1"/>
    </source>
</evidence>
<dbReference type="STRING" id="1121322.SAMN02745136_04987"/>
<dbReference type="AlphaFoldDB" id="A0A1M7AYP5"/>
<feature type="transmembrane region" description="Helical" evidence="12">
    <location>
        <begin position="253"/>
        <end position="273"/>
    </location>
</feature>
<comment type="catalytic activity">
    <reaction evidence="10">
        <text>Mg(2+)(in) = Mg(2+)(out)</text>
        <dbReference type="Rhea" id="RHEA:29827"/>
        <dbReference type="ChEBI" id="CHEBI:18420"/>
    </reaction>
</comment>
<keyword evidence="3" id="KW-0813">Transport</keyword>
<dbReference type="Gene3D" id="1.20.58.340">
    <property type="entry name" value="Magnesium transport protein CorA, transmembrane region"/>
    <property type="match status" value="2"/>
</dbReference>
<dbReference type="EMBL" id="FRAC01000034">
    <property type="protein sequence ID" value="SHL47872.1"/>
    <property type="molecule type" value="Genomic_DNA"/>
</dbReference>
<evidence type="ECO:0000256" key="1">
    <source>
        <dbReference type="ARBA" id="ARBA00004651"/>
    </source>
</evidence>
<keyword evidence="4" id="KW-1003">Cell membrane</keyword>
<dbReference type="InterPro" id="IPR002523">
    <property type="entry name" value="MgTranspt_CorA/ZnTranspt_ZntB"/>
</dbReference>
<comment type="subcellular location">
    <subcellularLocation>
        <location evidence="1">Cell membrane</location>
        <topology evidence="1">Multi-pass membrane protein</topology>
    </subcellularLocation>
</comment>
<dbReference type="Pfam" id="PF01544">
    <property type="entry name" value="CorA"/>
    <property type="match status" value="1"/>
</dbReference>
<keyword evidence="9 12" id="KW-0472">Membrane</keyword>
<comment type="similarity">
    <text evidence="2">Belongs to the CorA metal ion transporter (MIT) (TC 1.A.35) family.</text>
</comment>
<dbReference type="GO" id="GO:0000287">
    <property type="term" value="F:magnesium ion binding"/>
    <property type="evidence" value="ECO:0007669"/>
    <property type="project" value="TreeGrafter"/>
</dbReference>
<keyword evidence="5 12" id="KW-0812">Transmembrane</keyword>
<protein>
    <submittedName>
        <fullName evidence="13">Magnesium transporter</fullName>
    </submittedName>
</protein>
<evidence type="ECO:0000256" key="12">
    <source>
        <dbReference type="SAM" id="Phobius"/>
    </source>
</evidence>
<dbReference type="SUPFAM" id="SSF144083">
    <property type="entry name" value="Magnesium transport protein CorA, transmembrane region"/>
    <property type="match status" value="1"/>
</dbReference>
<dbReference type="OrthoDB" id="9803416at2"/>
<name>A0A1M7AYP5_9FIRM</name>
<evidence type="ECO:0000256" key="5">
    <source>
        <dbReference type="ARBA" id="ARBA00022692"/>
    </source>
</evidence>
<dbReference type="InterPro" id="IPR045861">
    <property type="entry name" value="CorA_cytoplasmic_dom"/>
</dbReference>
<evidence type="ECO:0000256" key="7">
    <source>
        <dbReference type="ARBA" id="ARBA00022989"/>
    </source>
</evidence>
<dbReference type="InterPro" id="IPR045863">
    <property type="entry name" value="CorA_TM1_TM2"/>
</dbReference>
<dbReference type="SUPFAM" id="SSF143865">
    <property type="entry name" value="CorA soluble domain-like"/>
    <property type="match status" value="1"/>
</dbReference>
<dbReference type="PANTHER" id="PTHR46494">
    <property type="entry name" value="CORA FAMILY METAL ION TRANSPORTER (EUROFUNG)"/>
    <property type="match status" value="1"/>
</dbReference>
<reference evidence="13 14" key="1">
    <citation type="submission" date="2016-11" db="EMBL/GenBank/DDBJ databases">
        <authorList>
            <person name="Jaros S."/>
            <person name="Januszkiewicz K."/>
            <person name="Wedrychowicz H."/>
        </authorList>
    </citation>
    <scope>NUCLEOTIDE SEQUENCE [LARGE SCALE GENOMIC DNA]</scope>
    <source>
        <strain evidence="13 14">DSM 15929</strain>
    </source>
</reference>
<evidence type="ECO:0000256" key="9">
    <source>
        <dbReference type="ARBA" id="ARBA00023136"/>
    </source>
</evidence>
<dbReference type="GO" id="GO:0005886">
    <property type="term" value="C:plasma membrane"/>
    <property type="evidence" value="ECO:0007669"/>
    <property type="project" value="UniProtKB-SubCell"/>
</dbReference>
<keyword evidence="6" id="KW-0460">Magnesium</keyword>
<feature type="transmembrane region" description="Helical" evidence="12">
    <location>
        <begin position="285"/>
        <end position="305"/>
    </location>
</feature>
<sequence>MFYQLQDRLCPITIEEYNPSILTLGIISLKELAECYTVFGFSQTTVMECQDITRKLHGIMGIYDEYHFGIITAIDTKYFIHLEDRIGIYIKENLFLIVIIKDQDNSIHMDLLESLKQINFTKISLERLIYGFLERLLLNNYTMLEELEDSISEFEDNIDDNKLSKDFYHEITSVRKRLLLLDNYYEQLVLIGEELKDNSIGIFNEERLRYFKLFNDRVLRLSNNVRKLDDYSIHVRDAYHAQMDYNLNSIMKLFTVITTIFLPLTLIVGWYGMNFTNMPELGWKMGYPFVIILSILVVIINILFFKRKKFL</sequence>
<evidence type="ECO:0000256" key="4">
    <source>
        <dbReference type="ARBA" id="ARBA00022475"/>
    </source>
</evidence>
<accession>A0A1M7AYP5</accession>
<dbReference type="FunFam" id="1.20.58.340:FF:000004">
    <property type="entry name" value="Magnesium transport protein CorA"/>
    <property type="match status" value="1"/>
</dbReference>
<evidence type="ECO:0000256" key="11">
    <source>
        <dbReference type="ARBA" id="ARBA00045497"/>
    </source>
</evidence>
<dbReference type="PANTHER" id="PTHR46494:SF1">
    <property type="entry name" value="CORA FAMILY METAL ION TRANSPORTER (EUROFUNG)"/>
    <property type="match status" value="1"/>
</dbReference>
<evidence type="ECO:0000256" key="10">
    <source>
        <dbReference type="ARBA" id="ARBA00034269"/>
    </source>
</evidence>
<comment type="function">
    <text evidence="11">Mediates influx of magnesium ions. Alternates between open and closed states. Activated by low cytoplasmic Mg(2+) levels. Inactive when cytoplasmic Mg(2+) levels are high.</text>
</comment>
<dbReference type="CDD" id="cd12826">
    <property type="entry name" value="EcCorA_ZntB-like_u1"/>
    <property type="match status" value="1"/>
</dbReference>
<proteinExistence type="inferred from homology"/>
<keyword evidence="7 12" id="KW-1133">Transmembrane helix</keyword>